<evidence type="ECO:0000313" key="1">
    <source>
        <dbReference type="EMBL" id="ATW30877.1"/>
    </source>
</evidence>
<gene>
    <name evidence="1" type="ORF">BJP41_10430</name>
    <name evidence="2" type="ORF">BJP43_10420</name>
    <name evidence="3" type="ORF">BJP43_10535</name>
</gene>
<dbReference type="EMBL" id="CP017614">
    <property type="protein sequence ID" value="ATW34800.1"/>
    <property type="molecule type" value="Genomic_DNA"/>
</dbReference>
<geneLocation type="plasmid" evidence="5">
    <name>phda2c.2</name>
</geneLocation>
<geneLocation type="plasmid" evidence="1">
    <name>pHDA2C.2</name>
</geneLocation>
<geneLocation type="plasmid" evidence="4">
    <name>phdza17.1</name>
</geneLocation>
<dbReference type="SUPFAM" id="SSF63592">
    <property type="entry name" value="Flagellar transcriptional activator FlhD"/>
    <property type="match status" value="1"/>
</dbReference>
<dbReference type="InterPro" id="IPR036194">
    <property type="entry name" value="FlhD_sf"/>
</dbReference>
<reference evidence="4 5" key="1">
    <citation type="submission" date="2016-10" db="EMBL/GenBank/DDBJ databases">
        <authorList>
            <person name="Chevignon G."/>
        </authorList>
    </citation>
    <scope>NUCLEOTIDE SEQUENCE [LARGE SCALE GENOMIC DNA]</scope>
    <source>
        <strain evidence="5">A2C</strain>
        <strain evidence="4">ZA17</strain>
        <plasmid evidence="5">phda2c.2</plasmid>
        <plasmid evidence="4">phdza17.1</plasmid>
    </source>
</reference>
<dbReference type="RefSeq" id="WP_100097206.1">
    <property type="nucleotide sequence ID" value="NZ_CAWNQP010000003.1"/>
</dbReference>
<proteinExistence type="predicted"/>
<name>A0A2D3TAS9_9ENTR</name>
<evidence type="ECO:0000313" key="5">
    <source>
        <dbReference type="Proteomes" id="UP000230008"/>
    </source>
</evidence>
<dbReference type="EMBL" id="CP017614">
    <property type="protein sequence ID" value="ATW34820.1"/>
    <property type="molecule type" value="Genomic_DNA"/>
</dbReference>
<protein>
    <submittedName>
        <fullName evidence="2">Transcriptional regulator</fullName>
    </submittedName>
</protein>
<reference evidence="4 5" key="2">
    <citation type="submission" date="2017-11" db="EMBL/GenBank/DDBJ databases">
        <title>PacBio sequencing of new strain of the secondary endosymbiont Candidatus Hamiltonella defensa.</title>
        <authorList>
            <person name="Strand M.R."/>
            <person name="Oliver K."/>
        </authorList>
    </citation>
    <scope>NUCLEOTIDE SEQUENCE [LARGE SCALE GENOMIC DNA]</scope>
    <source>
        <strain evidence="5">A2C</strain>
        <strain evidence="4">ZA17</strain>
        <plasmid evidence="5">phda2c.2</plasmid>
        <plasmid evidence="4">phdza17.1</plasmid>
    </source>
</reference>
<evidence type="ECO:0000313" key="2">
    <source>
        <dbReference type="EMBL" id="ATW34800.1"/>
    </source>
</evidence>
<accession>A0A2D3TAS9</accession>
<keyword evidence="2" id="KW-0614">Plasmid</keyword>
<dbReference type="Proteomes" id="UP000229055">
    <property type="component" value="Plasmid pHDZA17.1"/>
</dbReference>
<evidence type="ECO:0000313" key="4">
    <source>
        <dbReference type="Proteomes" id="UP000229055"/>
    </source>
</evidence>
<dbReference type="AlphaFoldDB" id="A0A2D3TAS9"/>
<dbReference type="Gene3D" id="1.10.4000.10">
    <property type="entry name" value="Flagellar transcriptional activator FlhD"/>
    <property type="match status" value="2"/>
</dbReference>
<organism evidence="2 4">
    <name type="scientific">Candidatus Williamhamiltonella defendens</name>
    <dbReference type="NCBI Taxonomy" id="138072"/>
    <lineage>
        <taxon>Bacteria</taxon>
        <taxon>Pseudomonadati</taxon>
        <taxon>Pseudomonadota</taxon>
        <taxon>Gammaproteobacteria</taxon>
        <taxon>Enterobacterales</taxon>
        <taxon>Enterobacteriaceae</taxon>
        <taxon>aphid secondary symbionts</taxon>
        <taxon>Candidatus Williamhamiltonella</taxon>
    </lineage>
</organism>
<evidence type="ECO:0000313" key="3">
    <source>
        <dbReference type="EMBL" id="ATW34820.1"/>
    </source>
</evidence>
<dbReference type="Proteomes" id="UP000230008">
    <property type="component" value="Plasmid pHDA2C.2"/>
</dbReference>
<reference evidence="2" key="3">
    <citation type="journal article" date="2018" name="Genome Biol. Evol.">
        <title>Culture-Facilitated Comparative Genomics of the Facultative Symbiont Hamiltonella defensa.</title>
        <authorList>
            <person name="Chevignon G."/>
            <person name="Boyd B.M."/>
            <person name="Brandt J.W."/>
            <person name="Oliver K.M."/>
            <person name="Strand M.R."/>
        </authorList>
    </citation>
    <scope>NUCLEOTIDE SEQUENCE</scope>
    <source>
        <strain evidence="1">A2C</strain>
        <strain evidence="2">ZA17</strain>
    </source>
</reference>
<geneLocation type="plasmid" evidence="2">
    <name>pHDZA17.1</name>
</geneLocation>
<dbReference type="EMBL" id="CP017608">
    <property type="protein sequence ID" value="ATW30877.1"/>
    <property type="molecule type" value="Genomic_DNA"/>
</dbReference>
<sequence length="202" mass="22844">MLEMDIIGAWDIRAVNLDQEEADRNVYEFDLTLWSLLRTLAKERPQDAATQFSLGTSTIHNLSLATSSQLKALASGVLISFKLKTSEQNIITRLTGDYDPIVFINHSIDEFDAAYWLLFNRVASKDSEMAKEVFGVSQELAELVSKATDSQLRHMSGTTVTHFSLRFAPSIIEEILDDSRENVTHPVLKKLQQSLQGRGRWR</sequence>